<dbReference type="AlphaFoldDB" id="A0A1F7H6I2"/>
<evidence type="ECO:0000313" key="2">
    <source>
        <dbReference type="EMBL" id="OGK26861.1"/>
    </source>
</evidence>
<dbReference type="EMBL" id="MFZP01000035">
    <property type="protein sequence ID" value="OGK26861.1"/>
    <property type="molecule type" value="Genomic_DNA"/>
</dbReference>
<dbReference type="InterPro" id="IPR013216">
    <property type="entry name" value="Methyltransf_11"/>
</dbReference>
<dbReference type="GO" id="GO:0032259">
    <property type="term" value="P:methylation"/>
    <property type="evidence" value="ECO:0007669"/>
    <property type="project" value="UniProtKB-KW"/>
</dbReference>
<dbReference type="Gene3D" id="3.40.50.150">
    <property type="entry name" value="Vaccinia Virus protein VP39"/>
    <property type="match status" value="1"/>
</dbReference>
<comment type="caution">
    <text evidence="2">The sequence shown here is derived from an EMBL/GenBank/DDBJ whole genome shotgun (WGS) entry which is preliminary data.</text>
</comment>
<dbReference type="GO" id="GO:0008757">
    <property type="term" value="F:S-adenosylmethionine-dependent methyltransferase activity"/>
    <property type="evidence" value="ECO:0007669"/>
    <property type="project" value="InterPro"/>
</dbReference>
<gene>
    <name evidence="2" type="ORF">A3C28_05745</name>
</gene>
<dbReference type="Proteomes" id="UP000178597">
    <property type="component" value="Unassembled WGS sequence"/>
</dbReference>
<organism evidence="2 3">
    <name type="scientific">Candidatus Roizmanbacteria bacterium RIFCSPHIGHO2_02_FULL_39_9</name>
    <dbReference type="NCBI Taxonomy" id="1802040"/>
    <lineage>
        <taxon>Bacteria</taxon>
        <taxon>Candidatus Roizmaniibacteriota</taxon>
    </lineage>
</organism>
<sequence>MTQNIYDNNDFFDKYSNLDRQTRGLVGAPEWSSIKKLLPNLKGKRVIDLGCGFGWFSRFAVNQGAKSALGIDISKNMIAKAKDFSSNRVVTYKVADLEKLQLSKGSFDFAYSSLTFHYIKNFKKLIHTIYQGLTSRSMLVFTMEHPIYTAPSIQKFTTNKDGKRIYPLNNYQIEGERISNWLVSGVIKQHKKMDTILNTLIDTGFRILHIEEWKPSNEQLKQNPEWSEEMDRPLFLIISVQKEA</sequence>
<dbReference type="SUPFAM" id="SSF53335">
    <property type="entry name" value="S-adenosyl-L-methionine-dependent methyltransferases"/>
    <property type="match status" value="1"/>
</dbReference>
<keyword evidence="2" id="KW-0489">Methyltransferase</keyword>
<accession>A0A1F7H6I2</accession>
<proteinExistence type="predicted"/>
<dbReference type="Pfam" id="PF08241">
    <property type="entry name" value="Methyltransf_11"/>
    <property type="match status" value="1"/>
</dbReference>
<dbReference type="CDD" id="cd02440">
    <property type="entry name" value="AdoMet_MTases"/>
    <property type="match status" value="1"/>
</dbReference>
<reference evidence="2 3" key="1">
    <citation type="journal article" date="2016" name="Nat. Commun.">
        <title>Thousands of microbial genomes shed light on interconnected biogeochemical processes in an aquifer system.</title>
        <authorList>
            <person name="Anantharaman K."/>
            <person name="Brown C.T."/>
            <person name="Hug L.A."/>
            <person name="Sharon I."/>
            <person name="Castelle C.J."/>
            <person name="Probst A.J."/>
            <person name="Thomas B.C."/>
            <person name="Singh A."/>
            <person name="Wilkins M.J."/>
            <person name="Karaoz U."/>
            <person name="Brodie E.L."/>
            <person name="Williams K.H."/>
            <person name="Hubbard S.S."/>
            <person name="Banfield J.F."/>
        </authorList>
    </citation>
    <scope>NUCLEOTIDE SEQUENCE [LARGE SCALE GENOMIC DNA]</scope>
</reference>
<evidence type="ECO:0000313" key="3">
    <source>
        <dbReference type="Proteomes" id="UP000178597"/>
    </source>
</evidence>
<dbReference type="InterPro" id="IPR029063">
    <property type="entry name" value="SAM-dependent_MTases_sf"/>
</dbReference>
<dbReference type="PANTHER" id="PTHR43861:SF1">
    <property type="entry name" value="TRANS-ACONITATE 2-METHYLTRANSFERASE"/>
    <property type="match status" value="1"/>
</dbReference>
<dbReference type="STRING" id="1802040.A3C28_05745"/>
<dbReference type="PANTHER" id="PTHR43861">
    <property type="entry name" value="TRANS-ACONITATE 2-METHYLTRANSFERASE-RELATED"/>
    <property type="match status" value="1"/>
</dbReference>
<keyword evidence="2" id="KW-0808">Transferase</keyword>
<protein>
    <submittedName>
        <fullName evidence="2">SAM-dependent methyltransferase</fullName>
    </submittedName>
</protein>
<feature type="domain" description="Methyltransferase type 11" evidence="1">
    <location>
        <begin position="48"/>
        <end position="140"/>
    </location>
</feature>
<name>A0A1F7H6I2_9BACT</name>
<evidence type="ECO:0000259" key="1">
    <source>
        <dbReference type="Pfam" id="PF08241"/>
    </source>
</evidence>